<evidence type="ECO:0000256" key="1">
    <source>
        <dbReference type="ARBA" id="ARBA00001917"/>
    </source>
</evidence>
<keyword evidence="4" id="KW-0288">FMN</keyword>
<evidence type="ECO:0000256" key="5">
    <source>
        <dbReference type="ARBA" id="ARBA00023002"/>
    </source>
</evidence>
<evidence type="ECO:0000313" key="7">
    <source>
        <dbReference type="EMBL" id="ORJ64908.1"/>
    </source>
</evidence>
<name>A0A1X0YHN9_MYCSI</name>
<keyword evidence="5" id="KW-0560">Oxidoreductase</keyword>
<dbReference type="InterPro" id="IPR029479">
    <property type="entry name" value="Nitroreductase"/>
</dbReference>
<dbReference type="CDD" id="cd02062">
    <property type="entry name" value="Nitro_FMN_reductase"/>
    <property type="match status" value="1"/>
</dbReference>
<reference evidence="7 8" key="1">
    <citation type="submission" date="2017-03" db="EMBL/GenBank/DDBJ databases">
        <title>Genomic insights into Mycobacterium simiae human colonization.</title>
        <authorList>
            <person name="Steffani J.L."/>
            <person name="Brunck M.E."/>
            <person name="Cruz E."/>
            <person name="Montiel R."/>
            <person name="Barona F."/>
        </authorList>
    </citation>
    <scope>NUCLEOTIDE SEQUENCE [LARGE SCALE GENOMIC DNA]</scope>
    <source>
        <strain evidence="7 8">MsiGto</strain>
    </source>
</reference>
<comment type="similarity">
    <text evidence="2">Belongs to the nitroreductase family.</text>
</comment>
<dbReference type="PANTHER" id="PTHR43673">
    <property type="entry name" value="NAD(P)H NITROREDUCTASE YDGI-RELATED"/>
    <property type="match status" value="1"/>
</dbReference>
<dbReference type="AlphaFoldDB" id="A0A1X0YHN9"/>
<comment type="caution">
    <text evidence="7">The sequence shown here is derived from an EMBL/GenBank/DDBJ whole genome shotgun (WGS) entry which is preliminary data.</text>
</comment>
<dbReference type="RefSeq" id="WP_084946915.1">
    <property type="nucleotide sequence ID" value="NZ_MZZM01000001.1"/>
</dbReference>
<evidence type="ECO:0000256" key="3">
    <source>
        <dbReference type="ARBA" id="ARBA00022630"/>
    </source>
</evidence>
<evidence type="ECO:0000256" key="2">
    <source>
        <dbReference type="ARBA" id="ARBA00007118"/>
    </source>
</evidence>
<feature type="domain" description="Nitroreductase" evidence="6">
    <location>
        <begin position="12"/>
        <end position="192"/>
    </location>
</feature>
<keyword evidence="8" id="KW-1185">Reference proteome</keyword>
<organism evidence="7 8">
    <name type="scientific">Mycobacterium simiae</name>
    <name type="common">Mycobacterium habana</name>
    <dbReference type="NCBI Taxonomy" id="1784"/>
    <lineage>
        <taxon>Bacteria</taxon>
        <taxon>Bacillati</taxon>
        <taxon>Actinomycetota</taxon>
        <taxon>Actinomycetes</taxon>
        <taxon>Mycobacteriales</taxon>
        <taxon>Mycobacteriaceae</taxon>
        <taxon>Mycobacterium</taxon>
        <taxon>Mycobacterium simiae complex</taxon>
    </lineage>
</organism>
<evidence type="ECO:0000313" key="8">
    <source>
        <dbReference type="Proteomes" id="UP000193040"/>
    </source>
</evidence>
<dbReference type="Pfam" id="PF00881">
    <property type="entry name" value="Nitroreductase"/>
    <property type="match status" value="1"/>
</dbReference>
<comment type="cofactor">
    <cofactor evidence="1">
        <name>FMN</name>
        <dbReference type="ChEBI" id="CHEBI:58210"/>
    </cofactor>
</comment>
<dbReference type="PANTHER" id="PTHR43673:SF2">
    <property type="entry name" value="NITROREDUCTASE"/>
    <property type="match status" value="1"/>
</dbReference>
<proteinExistence type="inferred from homology"/>
<dbReference type="STRING" id="1784.VC42_02730"/>
<evidence type="ECO:0000256" key="4">
    <source>
        <dbReference type="ARBA" id="ARBA00022643"/>
    </source>
</evidence>
<dbReference type="EMBL" id="MZZM01000001">
    <property type="protein sequence ID" value="ORJ64908.1"/>
    <property type="molecule type" value="Genomic_DNA"/>
</dbReference>
<keyword evidence="3" id="KW-0285">Flavoprotein</keyword>
<dbReference type="SUPFAM" id="SSF55469">
    <property type="entry name" value="FMN-dependent nitroreductase-like"/>
    <property type="match status" value="1"/>
</dbReference>
<protein>
    <submittedName>
        <fullName evidence="7">Nitroreductase</fullName>
    </submittedName>
</protein>
<gene>
    <name evidence="7" type="ORF">B5M45_00250</name>
</gene>
<dbReference type="Gene3D" id="3.40.109.10">
    <property type="entry name" value="NADH Oxidase"/>
    <property type="match status" value="1"/>
</dbReference>
<accession>A0A1X0YHN9</accession>
<dbReference type="GO" id="GO:0016491">
    <property type="term" value="F:oxidoreductase activity"/>
    <property type="evidence" value="ECO:0007669"/>
    <property type="project" value="UniProtKB-KW"/>
</dbReference>
<evidence type="ECO:0000259" key="6">
    <source>
        <dbReference type="Pfam" id="PF00881"/>
    </source>
</evidence>
<dbReference type="Proteomes" id="UP000193040">
    <property type="component" value="Unassembled WGS sequence"/>
</dbReference>
<dbReference type="InterPro" id="IPR000415">
    <property type="entry name" value="Nitroreductase-like"/>
</dbReference>
<sequence>MDLYDVMRTTPAVREFTDDPLSDGVLERILDHARFAPSGGNRQGVRVVVVRDPDTRSTLAELALPAARRYTAQVAIGESPWNPLRPPGLDDATIEATQPPAQLSAPCREAPVVLVICLNLGVVAATDQNLDRIAVVPGASVYPFVWNVLLAARNEGYGGVLTTMVIAEEKKVKDLLRIPDPYAIAAVIPLGKPVRHVTKLRRRRVPEFVTSERFDGAPFAG</sequence>